<dbReference type="EnsemblPlants" id="Pp3c24_19908V3.1">
    <property type="protein sequence ID" value="Pp3c24_19908V3.1"/>
    <property type="gene ID" value="Pp3c24_19908"/>
</dbReference>
<reference evidence="1 3" key="2">
    <citation type="journal article" date="2018" name="Plant J.">
        <title>The Physcomitrella patens chromosome-scale assembly reveals moss genome structure and evolution.</title>
        <authorList>
            <person name="Lang D."/>
            <person name="Ullrich K.K."/>
            <person name="Murat F."/>
            <person name="Fuchs J."/>
            <person name="Jenkins J."/>
            <person name="Haas F.B."/>
            <person name="Piednoel M."/>
            <person name="Gundlach H."/>
            <person name="Van Bel M."/>
            <person name="Meyberg R."/>
            <person name="Vives C."/>
            <person name="Morata J."/>
            <person name="Symeonidi A."/>
            <person name="Hiss M."/>
            <person name="Muchero W."/>
            <person name="Kamisugi Y."/>
            <person name="Saleh O."/>
            <person name="Blanc G."/>
            <person name="Decker E.L."/>
            <person name="van Gessel N."/>
            <person name="Grimwood J."/>
            <person name="Hayes R.D."/>
            <person name="Graham S.W."/>
            <person name="Gunter L.E."/>
            <person name="McDaniel S.F."/>
            <person name="Hoernstein S.N.W."/>
            <person name="Larsson A."/>
            <person name="Li F.W."/>
            <person name="Perroud P.F."/>
            <person name="Phillips J."/>
            <person name="Ranjan P."/>
            <person name="Rokshar D.S."/>
            <person name="Rothfels C.J."/>
            <person name="Schneider L."/>
            <person name="Shu S."/>
            <person name="Stevenson D.W."/>
            <person name="Thummler F."/>
            <person name="Tillich M."/>
            <person name="Villarreal Aguilar J.C."/>
            <person name="Widiez T."/>
            <person name="Wong G.K."/>
            <person name="Wymore A."/>
            <person name="Zhang Y."/>
            <person name="Zimmer A.D."/>
            <person name="Quatrano R.S."/>
            <person name="Mayer K.F.X."/>
            <person name="Goodstein D."/>
            <person name="Casacuberta J.M."/>
            <person name="Vandepoele K."/>
            <person name="Reski R."/>
            <person name="Cuming A.C."/>
            <person name="Tuskan G.A."/>
            <person name="Maumus F."/>
            <person name="Salse J."/>
            <person name="Schmutz J."/>
            <person name="Rensing S.A."/>
        </authorList>
    </citation>
    <scope>NUCLEOTIDE SEQUENCE [LARGE SCALE GENOMIC DNA]</scope>
    <source>
        <strain evidence="2 3">cv. Gransden 2004</strain>
    </source>
</reference>
<accession>A0A2K1IHH4</accession>
<organism evidence="1">
    <name type="scientific">Physcomitrium patens</name>
    <name type="common">Spreading-leaved earth moss</name>
    <name type="synonym">Physcomitrella patens</name>
    <dbReference type="NCBI Taxonomy" id="3218"/>
    <lineage>
        <taxon>Eukaryota</taxon>
        <taxon>Viridiplantae</taxon>
        <taxon>Streptophyta</taxon>
        <taxon>Embryophyta</taxon>
        <taxon>Bryophyta</taxon>
        <taxon>Bryophytina</taxon>
        <taxon>Bryopsida</taxon>
        <taxon>Funariidae</taxon>
        <taxon>Funariales</taxon>
        <taxon>Funariaceae</taxon>
        <taxon>Physcomitrium</taxon>
    </lineage>
</organism>
<dbReference type="AlphaFoldDB" id="A0A2K1IHH4"/>
<reference evidence="2" key="3">
    <citation type="submission" date="2020-12" db="UniProtKB">
        <authorList>
            <consortium name="EnsemblPlants"/>
        </authorList>
    </citation>
    <scope>IDENTIFICATION</scope>
</reference>
<dbReference type="Gramene" id="Pp3c24_19908V3.1">
    <property type="protein sequence ID" value="Pp3c24_19908V3.1"/>
    <property type="gene ID" value="Pp3c24_19908"/>
</dbReference>
<protein>
    <submittedName>
        <fullName evidence="1 2">Uncharacterized protein</fullName>
    </submittedName>
</protein>
<evidence type="ECO:0000313" key="3">
    <source>
        <dbReference type="Proteomes" id="UP000006727"/>
    </source>
</evidence>
<dbReference type="InParanoid" id="A0A2K1IHH4"/>
<name>A0A2K1IHH4_PHYPA</name>
<dbReference type="EMBL" id="ABEU02000024">
    <property type="protein sequence ID" value="PNR28718.1"/>
    <property type="molecule type" value="Genomic_DNA"/>
</dbReference>
<reference evidence="1 3" key="1">
    <citation type="journal article" date="2008" name="Science">
        <title>The Physcomitrella genome reveals evolutionary insights into the conquest of land by plants.</title>
        <authorList>
            <person name="Rensing S."/>
            <person name="Lang D."/>
            <person name="Zimmer A."/>
            <person name="Terry A."/>
            <person name="Salamov A."/>
            <person name="Shapiro H."/>
            <person name="Nishiyama T."/>
            <person name="Perroud P.-F."/>
            <person name="Lindquist E."/>
            <person name="Kamisugi Y."/>
            <person name="Tanahashi T."/>
            <person name="Sakakibara K."/>
            <person name="Fujita T."/>
            <person name="Oishi K."/>
            <person name="Shin-I T."/>
            <person name="Kuroki Y."/>
            <person name="Toyoda A."/>
            <person name="Suzuki Y."/>
            <person name="Hashimoto A."/>
            <person name="Yamaguchi K."/>
            <person name="Sugano A."/>
            <person name="Kohara Y."/>
            <person name="Fujiyama A."/>
            <person name="Anterola A."/>
            <person name="Aoki S."/>
            <person name="Ashton N."/>
            <person name="Barbazuk W.B."/>
            <person name="Barker E."/>
            <person name="Bennetzen J."/>
            <person name="Bezanilla M."/>
            <person name="Blankenship R."/>
            <person name="Cho S.H."/>
            <person name="Dutcher S."/>
            <person name="Estelle M."/>
            <person name="Fawcett J.A."/>
            <person name="Gundlach H."/>
            <person name="Hanada K."/>
            <person name="Heyl A."/>
            <person name="Hicks K.A."/>
            <person name="Hugh J."/>
            <person name="Lohr M."/>
            <person name="Mayer K."/>
            <person name="Melkozernov A."/>
            <person name="Murata T."/>
            <person name="Nelson D."/>
            <person name="Pils B."/>
            <person name="Prigge M."/>
            <person name="Reiss B."/>
            <person name="Renner T."/>
            <person name="Rombauts S."/>
            <person name="Rushton P."/>
            <person name="Sanderfoot A."/>
            <person name="Schween G."/>
            <person name="Shiu S.-H."/>
            <person name="Stueber K."/>
            <person name="Theodoulou F.L."/>
            <person name="Tu H."/>
            <person name="Van de Peer Y."/>
            <person name="Verrier P.J."/>
            <person name="Waters E."/>
            <person name="Wood A."/>
            <person name="Yang L."/>
            <person name="Cove D."/>
            <person name="Cuming A."/>
            <person name="Hasebe M."/>
            <person name="Lucas S."/>
            <person name="Mishler D.B."/>
            <person name="Reski R."/>
            <person name="Grigoriev I."/>
            <person name="Quatrano R.S."/>
            <person name="Boore J.L."/>
        </authorList>
    </citation>
    <scope>NUCLEOTIDE SEQUENCE [LARGE SCALE GENOMIC DNA]</scope>
    <source>
        <strain evidence="2 3">cv. Gransden 2004</strain>
    </source>
</reference>
<proteinExistence type="predicted"/>
<gene>
    <name evidence="1" type="ORF">PHYPA_029311</name>
</gene>
<evidence type="ECO:0000313" key="1">
    <source>
        <dbReference type="EMBL" id="PNR28718.1"/>
    </source>
</evidence>
<dbReference type="Proteomes" id="UP000006727">
    <property type="component" value="Chromosome 24"/>
</dbReference>
<dbReference type="PaxDb" id="3218-PP1S101_105V6.1"/>
<evidence type="ECO:0000313" key="2">
    <source>
        <dbReference type="EnsemblPlants" id="Pp3c24_19908V3.1"/>
    </source>
</evidence>
<sequence>MEECFRKFNGSRLWRNCWCQITHKTICVRFHSAALAVGLNLYQEVEMEVKIRRRRRSGSRRCERRNPTCSPSVTTRCHQWSLECRGTFQYS</sequence>
<keyword evidence="3" id="KW-1185">Reference proteome</keyword>